<dbReference type="GO" id="GO:0005524">
    <property type="term" value="F:ATP binding"/>
    <property type="evidence" value="ECO:0007669"/>
    <property type="project" value="InterPro"/>
</dbReference>
<keyword evidence="4" id="KW-1185">Reference proteome</keyword>
<sequence length="107" mass="11972">MPDLYRAPEIVLGVHWNEKIDIWSVGLMIWDLFEGKHTLIALMGPPPKDLLQRGQLSATFFNADGNFTPDILLEETSLDKEEENLKGEEKNSLPSISEEDGSMGSRG</sequence>
<evidence type="ECO:0000259" key="2">
    <source>
        <dbReference type="PROSITE" id="PS50011"/>
    </source>
</evidence>
<feature type="region of interest" description="Disordered" evidence="1">
    <location>
        <begin position="79"/>
        <end position="107"/>
    </location>
</feature>
<dbReference type="AlphaFoldDB" id="A0A8H8S2J4"/>
<dbReference type="Proteomes" id="UP000462212">
    <property type="component" value="Unassembled WGS sequence"/>
</dbReference>
<evidence type="ECO:0000313" key="3">
    <source>
        <dbReference type="EMBL" id="TVY45573.1"/>
    </source>
</evidence>
<keyword evidence="3" id="KW-0418">Kinase</keyword>
<dbReference type="InterPro" id="IPR000719">
    <property type="entry name" value="Prot_kinase_dom"/>
</dbReference>
<dbReference type="SUPFAM" id="SSF56112">
    <property type="entry name" value="Protein kinase-like (PK-like)"/>
    <property type="match status" value="1"/>
</dbReference>
<proteinExistence type="predicted"/>
<feature type="compositionally biased region" description="Basic and acidic residues" evidence="1">
    <location>
        <begin position="79"/>
        <end position="91"/>
    </location>
</feature>
<dbReference type="GO" id="GO:0004672">
    <property type="term" value="F:protein kinase activity"/>
    <property type="evidence" value="ECO:0007669"/>
    <property type="project" value="InterPro"/>
</dbReference>
<evidence type="ECO:0000313" key="4">
    <source>
        <dbReference type="Proteomes" id="UP000462212"/>
    </source>
</evidence>
<reference evidence="3 4" key="1">
    <citation type="submission" date="2018-05" db="EMBL/GenBank/DDBJ databases">
        <title>Genome sequencing and assembly of the regulated plant pathogen Lachnellula willkommii and related sister species for the development of diagnostic species identification markers.</title>
        <authorList>
            <person name="Giroux E."/>
            <person name="Bilodeau G."/>
        </authorList>
    </citation>
    <scope>NUCLEOTIDE SEQUENCE [LARGE SCALE GENOMIC DNA]</scope>
    <source>
        <strain evidence="3 4">CBS 197.66</strain>
    </source>
</reference>
<name>A0A8H8S2J4_9HELO</name>
<organism evidence="3 4">
    <name type="scientific">Lachnellula subtilissima</name>
    <dbReference type="NCBI Taxonomy" id="602034"/>
    <lineage>
        <taxon>Eukaryota</taxon>
        <taxon>Fungi</taxon>
        <taxon>Dikarya</taxon>
        <taxon>Ascomycota</taxon>
        <taxon>Pezizomycotina</taxon>
        <taxon>Leotiomycetes</taxon>
        <taxon>Helotiales</taxon>
        <taxon>Lachnaceae</taxon>
        <taxon>Lachnellula</taxon>
    </lineage>
</organism>
<dbReference type="Gene3D" id="1.10.510.10">
    <property type="entry name" value="Transferase(Phosphotransferase) domain 1"/>
    <property type="match status" value="1"/>
</dbReference>
<dbReference type="EMBL" id="QGMJ01000010">
    <property type="protein sequence ID" value="TVY45573.1"/>
    <property type="molecule type" value="Genomic_DNA"/>
</dbReference>
<keyword evidence="3" id="KW-0808">Transferase</keyword>
<comment type="caution">
    <text evidence="3">The sequence shown here is derived from an EMBL/GenBank/DDBJ whole genome shotgun (WGS) entry which is preliminary data.</text>
</comment>
<dbReference type="OrthoDB" id="5979581at2759"/>
<evidence type="ECO:0000256" key="1">
    <source>
        <dbReference type="SAM" id="MobiDB-lite"/>
    </source>
</evidence>
<protein>
    <submittedName>
        <fullName evidence="3">Serine/threonine-protein kinase</fullName>
    </submittedName>
</protein>
<dbReference type="InterPro" id="IPR011009">
    <property type="entry name" value="Kinase-like_dom_sf"/>
</dbReference>
<gene>
    <name evidence="3" type="primary">ppk5_0</name>
    <name evidence="3" type="ORF">LSUB1_G000932</name>
</gene>
<accession>A0A8H8S2J4</accession>
<feature type="domain" description="Protein kinase" evidence="2">
    <location>
        <begin position="1"/>
        <end position="107"/>
    </location>
</feature>
<dbReference type="PROSITE" id="PS50011">
    <property type="entry name" value="PROTEIN_KINASE_DOM"/>
    <property type="match status" value="1"/>
</dbReference>